<keyword evidence="3" id="KW-1185">Reference proteome</keyword>
<evidence type="ECO:0000313" key="3">
    <source>
        <dbReference type="Proteomes" id="UP001412067"/>
    </source>
</evidence>
<feature type="transmembrane region" description="Helical" evidence="1">
    <location>
        <begin position="116"/>
        <end position="135"/>
    </location>
</feature>
<name>A0ABR2MXV9_9ASPA</name>
<protein>
    <submittedName>
        <fullName evidence="2">Uncharacterized protein</fullName>
    </submittedName>
</protein>
<dbReference type="EMBL" id="JBBWWR010000004">
    <property type="protein sequence ID" value="KAK8968707.1"/>
    <property type="molecule type" value="Genomic_DNA"/>
</dbReference>
<evidence type="ECO:0000256" key="1">
    <source>
        <dbReference type="SAM" id="Phobius"/>
    </source>
</evidence>
<keyword evidence="1" id="KW-0472">Membrane</keyword>
<organism evidence="2 3">
    <name type="scientific">Platanthera guangdongensis</name>
    <dbReference type="NCBI Taxonomy" id="2320717"/>
    <lineage>
        <taxon>Eukaryota</taxon>
        <taxon>Viridiplantae</taxon>
        <taxon>Streptophyta</taxon>
        <taxon>Embryophyta</taxon>
        <taxon>Tracheophyta</taxon>
        <taxon>Spermatophyta</taxon>
        <taxon>Magnoliopsida</taxon>
        <taxon>Liliopsida</taxon>
        <taxon>Asparagales</taxon>
        <taxon>Orchidaceae</taxon>
        <taxon>Orchidoideae</taxon>
        <taxon>Orchideae</taxon>
        <taxon>Orchidinae</taxon>
        <taxon>Platanthera</taxon>
    </lineage>
</organism>
<accession>A0ABR2MXV9</accession>
<keyword evidence="1" id="KW-1133">Transmembrane helix</keyword>
<evidence type="ECO:0000313" key="2">
    <source>
        <dbReference type="EMBL" id="KAK8968707.1"/>
    </source>
</evidence>
<reference evidence="2 3" key="1">
    <citation type="journal article" date="2022" name="Nat. Plants">
        <title>Genomes of leafy and leafless Platanthera orchids illuminate the evolution of mycoheterotrophy.</title>
        <authorList>
            <person name="Li M.H."/>
            <person name="Liu K.W."/>
            <person name="Li Z."/>
            <person name="Lu H.C."/>
            <person name="Ye Q.L."/>
            <person name="Zhang D."/>
            <person name="Wang J.Y."/>
            <person name="Li Y.F."/>
            <person name="Zhong Z.M."/>
            <person name="Liu X."/>
            <person name="Yu X."/>
            <person name="Liu D.K."/>
            <person name="Tu X.D."/>
            <person name="Liu B."/>
            <person name="Hao Y."/>
            <person name="Liao X.Y."/>
            <person name="Jiang Y.T."/>
            <person name="Sun W.H."/>
            <person name="Chen J."/>
            <person name="Chen Y.Q."/>
            <person name="Ai Y."/>
            <person name="Zhai J.W."/>
            <person name="Wu S.S."/>
            <person name="Zhou Z."/>
            <person name="Hsiao Y.Y."/>
            <person name="Wu W.L."/>
            <person name="Chen Y.Y."/>
            <person name="Lin Y.F."/>
            <person name="Hsu J.L."/>
            <person name="Li C.Y."/>
            <person name="Wang Z.W."/>
            <person name="Zhao X."/>
            <person name="Zhong W.Y."/>
            <person name="Ma X.K."/>
            <person name="Ma L."/>
            <person name="Huang J."/>
            <person name="Chen G.Z."/>
            <person name="Huang M.Z."/>
            <person name="Huang L."/>
            <person name="Peng D.H."/>
            <person name="Luo Y.B."/>
            <person name="Zou S.Q."/>
            <person name="Chen S.P."/>
            <person name="Lan S."/>
            <person name="Tsai W.C."/>
            <person name="Van de Peer Y."/>
            <person name="Liu Z.J."/>
        </authorList>
    </citation>
    <scope>NUCLEOTIDE SEQUENCE [LARGE SCALE GENOMIC DNA]</scope>
    <source>
        <strain evidence="2">Lor288</strain>
    </source>
</reference>
<dbReference type="Proteomes" id="UP001412067">
    <property type="component" value="Unassembled WGS sequence"/>
</dbReference>
<sequence length="198" mass="21692">MRREHANASLVTCKALMHRPVRWKMPFGNPPIEFHENWSLETPGAAGEDRGGGDGDGTKYTVLLITTRKNVDAQFMRCPCTPQCSTNIASGICSSLSRFRAGYMGESWHPPRASKVAAGVVIVVAGTIIAVFGTYSSVSKISIPSKLLCHLTIRLLVFNSCVQPCFVLERTNLLSRKCSNYLLLALWLTSLASAFKLD</sequence>
<keyword evidence="1" id="KW-0812">Transmembrane</keyword>
<comment type="caution">
    <text evidence="2">The sequence shown here is derived from an EMBL/GenBank/DDBJ whole genome shotgun (WGS) entry which is preliminary data.</text>
</comment>
<gene>
    <name evidence="2" type="ORF">KSP40_PGU007557</name>
</gene>
<proteinExistence type="predicted"/>